<keyword evidence="5" id="KW-0997">Cell inner membrane</keyword>
<dbReference type="InterPro" id="IPR037682">
    <property type="entry name" value="TonB_C"/>
</dbReference>
<protein>
    <submittedName>
        <fullName evidence="13">Protein TonB</fullName>
    </submittedName>
</protein>
<evidence type="ECO:0000256" key="7">
    <source>
        <dbReference type="ARBA" id="ARBA00022927"/>
    </source>
</evidence>
<dbReference type="GO" id="GO:0055085">
    <property type="term" value="P:transmembrane transport"/>
    <property type="evidence" value="ECO:0007669"/>
    <property type="project" value="InterPro"/>
</dbReference>
<keyword evidence="6 11" id="KW-0812">Transmembrane</keyword>
<gene>
    <name evidence="13" type="ORF">HNP55_001225</name>
</gene>
<evidence type="ECO:0000256" key="2">
    <source>
        <dbReference type="ARBA" id="ARBA00006555"/>
    </source>
</evidence>
<dbReference type="GO" id="GO:0098797">
    <property type="term" value="C:plasma membrane protein complex"/>
    <property type="evidence" value="ECO:0007669"/>
    <property type="project" value="TreeGrafter"/>
</dbReference>
<evidence type="ECO:0000256" key="5">
    <source>
        <dbReference type="ARBA" id="ARBA00022519"/>
    </source>
</evidence>
<dbReference type="Proteomes" id="UP000562027">
    <property type="component" value="Unassembled WGS sequence"/>
</dbReference>
<feature type="transmembrane region" description="Helical" evidence="11">
    <location>
        <begin position="21"/>
        <end position="39"/>
    </location>
</feature>
<dbReference type="PANTHER" id="PTHR33446:SF2">
    <property type="entry name" value="PROTEIN TONB"/>
    <property type="match status" value="1"/>
</dbReference>
<keyword evidence="3" id="KW-0813">Transport</keyword>
<evidence type="ECO:0000256" key="6">
    <source>
        <dbReference type="ARBA" id="ARBA00022692"/>
    </source>
</evidence>
<evidence type="ECO:0000256" key="3">
    <source>
        <dbReference type="ARBA" id="ARBA00022448"/>
    </source>
</evidence>
<evidence type="ECO:0000256" key="11">
    <source>
        <dbReference type="SAM" id="Phobius"/>
    </source>
</evidence>
<dbReference type="InterPro" id="IPR051045">
    <property type="entry name" value="TonB-dependent_transducer"/>
</dbReference>
<name>A0A840L3A9_9BURK</name>
<keyword evidence="9 11" id="KW-0472">Membrane</keyword>
<evidence type="ECO:0000256" key="9">
    <source>
        <dbReference type="ARBA" id="ARBA00023136"/>
    </source>
</evidence>
<evidence type="ECO:0000256" key="10">
    <source>
        <dbReference type="SAM" id="MobiDB-lite"/>
    </source>
</evidence>
<dbReference type="NCBIfam" id="TIGR01352">
    <property type="entry name" value="tonB_Cterm"/>
    <property type="match status" value="1"/>
</dbReference>
<keyword evidence="7" id="KW-0653">Protein transport</keyword>
<dbReference type="PANTHER" id="PTHR33446">
    <property type="entry name" value="PROTEIN TONB-RELATED"/>
    <property type="match status" value="1"/>
</dbReference>
<dbReference type="RefSeq" id="WP_184297271.1">
    <property type="nucleotide sequence ID" value="NZ_JACHLP010000002.1"/>
</dbReference>
<evidence type="ECO:0000313" key="13">
    <source>
        <dbReference type="EMBL" id="MBB4842710.1"/>
    </source>
</evidence>
<dbReference type="GO" id="GO:0031992">
    <property type="term" value="F:energy transducer activity"/>
    <property type="evidence" value="ECO:0007669"/>
    <property type="project" value="TreeGrafter"/>
</dbReference>
<dbReference type="InterPro" id="IPR006260">
    <property type="entry name" value="TonB/TolA_C"/>
</dbReference>
<dbReference type="AlphaFoldDB" id="A0A840L3A9"/>
<dbReference type="Pfam" id="PF03544">
    <property type="entry name" value="TonB_C"/>
    <property type="match status" value="1"/>
</dbReference>
<evidence type="ECO:0000256" key="1">
    <source>
        <dbReference type="ARBA" id="ARBA00004383"/>
    </source>
</evidence>
<accession>A0A840L3A9</accession>
<dbReference type="EMBL" id="JACHLP010000002">
    <property type="protein sequence ID" value="MBB4842710.1"/>
    <property type="molecule type" value="Genomic_DNA"/>
</dbReference>
<organism evidence="13 14">
    <name type="scientific">Roseateles oligotrophus</name>
    <dbReference type="NCBI Taxonomy" id="1769250"/>
    <lineage>
        <taxon>Bacteria</taxon>
        <taxon>Pseudomonadati</taxon>
        <taxon>Pseudomonadota</taxon>
        <taxon>Betaproteobacteria</taxon>
        <taxon>Burkholderiales</taxon>
        <taxon>Sphaerotilaceae</taxon>
        <taxon>Roseateles</taxon>
    </lineage>
</organism>
<evidence type="ECO:0000259" key="12">
    <source>
        <dbReference type="PROSITE" id="PS52015"/>
    </source>
</evidence>
<keyword evidence="8 11" id="KW-1133">Transmembrane helix</keyword>
<comment type="subcellular location">
    <subcellularLocation>
        <location evidence="1">Cell inner membrane</location>
        <topology evidence="1">Single-pass membrane protein</topology>
        <orientation evidence="1">Periplasmic side</orientation>
    </subcellularLocation>
</comment>
<dbReference type="SUPFAM" id="SSF74653">
    <property type="entry name" value="TolA/TonB C-terminal domain"/>
    <property type="match status" value="1"/>
</dbReference>
<keyword evidence="4" id="KW-1003">Cell membrane</keyword>
<evidence type="ECO:0000256" key="8">
    <source>
        <dbReference type="ARBA" id="ARBA00022989"/>
    </source>
</evidence>
<sequence length="232" mass="24772">MAAPAPQGLVAQPLLSRELKWGAAVLMLLAHAAALWALLQFAPPVKPAMTVVPLMVSMVAPAQEKEQPPPPPPKPMKLAPQPRPSKAPPILVAEAAPTADSFVAMRPEPSHEPSPAPAQVLERAPALVAPPAPPAPAVKQIAPSALRYLSEPRMTVPLLSRRLGESGIVHLRILVDAKGRLQDASVKKSSGFERLDKQALDDIRSARFTPHIENGQPVPVETTALLSYELDR</sequence>
<dbReference type="PROSITE" id="PS52015">
    <property type="entry name" value="TONB_CTD"/>
    <property type="match status" value="1"/>
</dbReference>
<comment type="similarity">
    <text evidence="2">Belongs to the TonB family.</text>
</comment>
<feature type="region of interest" description="Disordered" evidence="10">
    <location>
        <begin position="63"/>
        <end position="88"/>
    </location>
</feature>
<dbReference type="GO" id="GO:0015031">
    <property type="term" value="P:protein transport"/>
    <property type="evidence" value="ECO:0007669"/>
    <property type="project" value="UniProtKB-KW"/>
</dbReference>
<reference evidence="13 14" key="1">
    <citation type="submission" date="2020-08" db="EMBL/GenBank/DDBJ databases">
        <title>Functional genomics of gut bacteria from endangered species of beetles.</title>
        <authorList>
            <person name="Carlos-Shanley C."/>
        </authorList>
    </citation>
    <scope>NUCLEOTIDE SEQUENCE [LARGE SCALE GENOMIC DNA]</scope>
    <source>
        <strain evidence="13 14">S00239</strain>
    </source>
</reference>
<keyword evidence="14" id="KW-1185">Reference proteome</keyword>
<feature type="domain" description="TonB C-terminal" evidence="12">
    <location>
        <begin position="141"/>
        <end position="232"/>
    </location>
</feature>
<feature type="compositionally biased region" description="Pro residues" evidence="10">
    <location>
        <begin position="68"/>
        <end position="87"/>
    </location>
</feature>
<evidence type="ECO:0000313" key="14">
    <source>
        <dbReference type="Proteomes" id="UP000562027"/>
    </source>
</evidence>
<evidence type="ECO:0000256" key="4">
    <source>
        <dbReference type="ARBA" id="ARBA00022475"/>
    </source>
</evidence>
<dbReference type="Gene3D" id="3.30.1150.10">
    <property type="match status" value="1"/>
</dbReference>
<proteinExistence type="inferred from homology"/>
<comment type="caution">
    <text evidence="13">The sequence shown here is derived from an EMBL/GenBank/DDBJ whole genome shotgun (WGS) entry which is preliminary data.</text>
</comment>